<keyword evidence="4" id="KW-0378">Hydrolase</keyword>
<dbReference type="CDD" id="cd16029">
    <property type="entry name" value="4-S"/>
    <property type="match status" value="1"/>
</dbReference>
<sequence>MNCCPVTLVLLLLVIGNVIAAEKKPHIIYILCDDVGWNDVSYHGNDQIPTPNIDALAYSGVILHKHYVQPICTPSRAALMTGKYPSNIGIQGVPIGGAQPKALPLDIKILPQYLKELGYRTSLVGKWHLGFYKKEYTPLERGFDSFFGYYNGLIDYYNHIYDDPIPTFTETCRGTKRGINWNFNGEHLYGLDLHRNETPVWDMAGKYATDMFTDEAVNQIENHDTNTPLFLYLAHLACHAGNWGQNLQAPNELVNSKFNYIIDPNRRVYAAMMSKLDESVGRVVAALKKKDMLQNSIIVFLSDNGAPTILSSQWQTPGSNYPLRGVKVTQWEGAVRTPAILWSPLLKHNSHISHQLMHITDWFPTLLSAAGLDSKQLSAMKVDGVDQWKSLIYNTASVRNKMPVELDELRNIYAVRRGNWKLVQGNSLLGFYDGYSGDNGENTTSPVYNVKGIMESDAGRAINPLRAMPNEKALLSVRQQVTIKCPPQNNPTPCDTFTNDRPCIFNIAEDPCERNDLSLQRPDILNRMKELLEEYRESLVPDSYPPYIPAQANPRKFNNTWEPWMA</sequence>
<evidence type="ECO:0000256" key="2">
    <source>
        <dbReference type="ARBA" id="ARBA00008779"/>
    </source>
</evidence>
<comment type="similarity">
    <text evidence="2">Belongs to the sulfatase family.</text>
</comment>
<dbReference type="InterPro" id="IPR000917">
    <property type="entry name" value="Sulfatase_N"/>
</dbReference>
<keyword evidence="5" id="KW-0106">Calcium</keyword>
<evidence type="ECO:0000256" key="7">
    <source>
        <dbReference type="SAM" id="SignalP"/>
    </source>
</evidence>
<dbReference type="EMBL" id="JASPKZ010010261">
    <property type="protein sequence ID" value="KAJ9574805.1"/>
    <property type="molecule type" value="Genomic_DNA"/>
</dbReference>
<evidence type="ECO:0000256" key="5">
    <source>
        <dbReference type="ARBA" id="ARBA00022837"/>
    </source>
</evidence>
<feature type="chain" id="PRO_5041925147" description="Sulfatase N-terminal domain-containing protein" evidence="7">
    <location>
        <begin position="21"/>
        <end position="566"/>
    </location>
</feature>
<dbReference type="Gene3D" id="3.30.1120.10">
    <property type="match status" value="1"/>
</dbReference>
<reference evidence="9" key="1">
    <citation type="journal article" date="2023" name="IScience">
        <title>Live-bearing cockroach genome reveals convergent evolutionary mechanisms linked to viviparity in insects and beyond.</title>
        <authorList>
            <person name="Fouks B."/>
            <person name="Harrison M.C."/>
            <person name="Mikhailova A.A."/>
            <person name="Marchal E."/>
            <person name="English S."/>
            <person name="Carruthers M."/>
            <person name="Jennings E.C."/>
            <person name="Chiamaka E.L."/>
            <person name="Frigard R.A."/>
            <person name="Pippel M."/>
            <person name="Attardo G.M."/>
            <person name="Benoit J.B."/>
            <person name="Bornberg-Bauer E."/>
            <person name="Tobe S.S."/>
        </authorList>
    </citation>
    <scope>NUCLEOTIDE SEQUENCE</scope>
    <source>
        <strain evidence="9">Stay&amp;Tobe</strain>
    </source>
</reference>
<gene>
    <name evidence="9" type="ORF">L9F63_008030</name>
</gene>
<dbReference type="InterPro" id="IPR047115">
    <property type="entry name" value="ARSB"/>
</dbReference>
<dbReference type="GO" id="GO:0008484">
    <property type="term" value="F:sulfuric ester hydrolase activity"/>
    <property type="evidence" value="ECO:0007669"/>
    <property type="project" value="InterPro"/>
</dbReference>
<dbReference type="PROSITE" id="PS00149">
    <property type="entry name" value="SULFATASE_2"/>
    <property type="match status" value="1"/>
</dbReference>
<evidence type="ECO:0000313" key="10">
    <source>
        <dbReference type="Proteomes" id="UP001233999"/>
    </source>
</evidence>
<keyword evidence="10" id="KW-1185">Reference proteome</keyword>
<evidence type="ECO:0000259" key="8">
    <source>
        <dbReference type="Pfam" id="PF00884"/>
    </source>
</evidence>
<organism evidence="9 10">
    <name type="scientific">Diploptera punctata</name>
    <name type="common">Pacific beetle cockroach</name>
    <dbReference type="NCBI Taxonomy" id="6984"/>
    <lineage>
        <taxon>Eukaryota</taxon>
        <taxon>Metazoa</taxon>
        <taxon>Ecdysozoa</taxon>
        <taxon>Arthropoda</taxon>
        <taxon>Hexapoda</taxon>
        <taxon>Insecta</taxon>
        <taxon>Pterygota</taxon>
        <taxon>Neoptera</taxon>
        <taxon>Polyneoptera</taxon>
        <taxon>Dictyoptera</taxon>
        <taxon>Blattodea</taxon>
        <taxon>Blaberoidea</taxon>
        <taxon>Blaberidae</taxon>
        <taxon>Diplopterinae</taxon>
        <taxon>Diploptera</taxon>
    </lineage>
</organism>
<evidence type="ECO:0000256" key="3">
    <source>
        <dbReference type="ARBA" id="ARBA00022723"/>
    </source>
</evidence>
<reference evidence="9" key="2">
    <citation type="submission" date="2023-05" db="EMBL/GenBank/DDBJ databases">
        <authorList>
            <person name="Fouks B."/>
        </authorList>
    </citation>
    <scope>NUCLEOTIDE SEQUENCE</scope>
    <source>
        <strain evidence="9">Stay&amp;Tobe</strain>
        <tissue evidence="9">Testes</tissue>
    </source>
</reference>
<evidence type="ECO:0000256" key="1">
    <source>
        <dbReference type="ARBA" id="ARBA00001913"/>
    </source>
</evidence>
<dbReference type="InterPro" id="IPR017850">
    <property type="entry name" value="Alkaline_phosphatase_core_sf"/>
</dbReference>
<proteinExistence type="inferred from homology"/>
<evidence type="ECO:0000313" key="9">
    <source>
        <dbReference type="EMBL" id="KAJ9574805.1"/>
    </source>
</evidence>
<dbReference type="InterPro" id="IPR024607">
    <property type="entry name" value="Sulfatase_CS"/>
</dbReference>
<evidence type="ECO:0000256" key="6">
    <source>
        <dbReference type="ARBA" id="ARBA00023180"/>
    </source>
</evidence>
<dbReference type="Pfam" id="PF00884">
    <property type="entry name" value="Sulfatase"/>
    <property type="match status" value="1"/>
</dbReference>
<keyword evidence="7" id="KW-0732">Signal</keyword>
<feature type="domain" description="Sulfatase N-terminal" evidence="8">
    <location>
        <begin position="25"/>
        <end position="371"/>
    </location>
</feature>
<evidence type="ECO:0000256" key="4">
    <source>
        <dbReference type="ARBA" id="ARBA00022801"/>
    </source>
</evidence>
<comment type="caution">
    <text evidence="9">The sequence shown here is derived from an EMBL/GenBank/DDBJ whole genome shotgun (WGS) entry which is preliminary data.</text>
</comment>
<dbReference type="AlphaFoldDB" id="A0AAD7Z5Y9"/>
<dbReference type="PANTHER" id="PTHR10342:SF264">
    <property type="entry name" value="MIP05773P-RELATED"/>
    <property type="match status" value="1"/>
</dbReference>
<dbReference type="PANTHER" id="PTHR10342">
    <property type="entry name" value="ARYLSULFATASE"/>
    <property type="match status" value="1"/>
</dbReference>
<feature type="signal peptide" evidence="7">
    <location>
        <begin position="1"/>
        <end position="20"/>
    </location>
</feature>
<dbReference type="Gene3D" id="3.40.720.10">
    <property type="entry name" value="Alkaline Phosphatase, subunit A"/>
    <property type="match status" value="1"/>
</dbReference>
<keyword evidence="3" id="KW-0479">Metal-binding</keyword>
<keyword evidence="6" id="KW-0325">Glycoprotein</keyword>
<dbReference type="PROSITE" id="PS00523">
    <property type="entry name" value="SULFATASE_1"/>
    <property type="match status" value="1"/>
</dbReference>
<dbReference type="GO" id="GO:0046872">
    <property type="term" value="F:metal ion binding"/>
    <property type="evidence" value="ECO:0007669"/>
    <property type="project" value="UniProtKB-KW"/>
</dbReference>
<dbReference type="Proteomes" id="UP001233999">
    <property type="component" value="Unassembled WGS sequence"/>
</dbReference>
<name>A0AAD7Z5Y9_DIPPU</name>
<comment type="cofactor">
    <cofactor evidence="1">
        <name>Ca(2+)</name>
        <dbReference type="ChEBI" id="CHEBI:29108"/>
    </cofactor>
</comment>
<accession>A0AAD7Z5Y9</accession>
<protein>
    <recommendedName>
        <fullName evidence="8">Sulfatase N-terminal domain-containing protein</fullName>
    </recommendedName>
</protein>
<dbReference type="SUPFAM" id="SSF53649">
    <property type="entry name" value="Alkaline phosphatase-like"/>
    <property type="match status" value="1"/>
</dbReference>